<gene>
    <name evidence="6" type="ORF">Pla100_47510</name>
</gene>
<dbReference type="GO" id="GO:0046872">
    <property type="term" value="F:metal ion binding"/>
    <property type="evidence" value="ECO:0007669"/>
    <property type="project" value="UniProtKB-KW"/>
</dbReference>
<evidence type="ECO:0000259" key="5">
    <source>
        <dbReference type="PROSITE" id="PS51007"/>
    </source>
</evidence>
<dbReference type="SUPFAM" id="SSF48371">
    <property type="entry name" value="ARM repeat"/>
    <property type="match status" value="1"/>
</dbReference>
<dbReference type="Gene3D" id="1.25.10.10">
    <property type="entry name" value="Leucine-rich Repeat Variant"/>
    <property type="match status" value="1"/>
</dbReference>
<dbReference type="InterPro" id="IPR009056">
    <property type="entry name" value="Cyt_c-like_dom"/>
</dbReference>
<dbReference type="PROSITE" id="PS51007">
    <property type="entry name" value="CYTC"/>
    <property type="match status" value="1"/>
</dbReference>
<dbReference type="InterPro" id="IPR013427">
    <property type="entry name" value="Haem-bd_dom_put"/>
</dbReference>
<dbReference type="InterPro" id="IPR011989">
    <property type="entry name" value="ARM-like"/>
</dbReference>
<dbReference type="InterPro" id="IPR029062">
    <property type="entry name" value="Class_I_gatase-like"/>
</dbReference>
<comment type="caution">
    <text evidence="6">The sequence shown here is derived from an EMBL/GenBank/DDBJ whole genome shotgun (WGS) entry which is preliminary data.</text>
</comment>
<sequence>MVWFGLAIGRFGFAEQPTDIRVLFLGDAGRNHEPKNRFVELEAALEARGFQFSYTESLADLNQENLADFDAVILYADILEIDPAAASALYEFVSSGGGFLPIHCASACFRNSPEYINLVGAQFDRHGSGVFRAHVSEFSHPIVQGYGGFESWDESYVHSHHRENERTVLEYRADSNGREPWTWIKPYGKGRVFYTARGHDSRTWTHPGFQNLIERGLRWSTGNAPESTGSYQSMATFPVPSIAATPDDLPPLEMQDVGPQIPVYRTTEAGSGEPELERLMQKPLSPEASLQHLVVPDGFHVELFAAEPDLGGKPICMAWDAAGRCWVGETVDYPNSLADDNRGNDRIRICEDTDRDGRADKFTVFAEGLSIPSTIAFSFGGVIVQNGTETLFLQDTDNDDVADIRSVLLSGWEMSDTHGGVSNFQYGPDNWIWGMQGYNQSAPVGGESDQDSFRMGFFRMKPDGSEVEFVRSTNNNTWGLGFSEEGFVFGSTANGTPSVFMPIANRYYERVHGWLPSLTLSSIADSHLFRPITSNIRQGDWHGGFTAAAGHALYTARKYPSQYWNRVAFVNGPTGHLVGAFVLSRQGTEFRSTNAFNMLASDDEWTAPIMSEVGPDGQVWVIDWYNYIIQHNPTPDGFESGKGGAYETELRDKQRGRIYRIVADQSEPNDSVSDYPNVQGVHSDQLINALSHPTMLIRKHAQRLLVERGQADVCDALCGLVRDQSTDAIGLNVGVMHALWTLDGLGLLIPPRADATAMQRAWHESACQSVCDALRHPSAGVRRAAAGVLPPTWMAMNCLLDAKLFVDPDRHVRLAALLAVSDFSPDNSNHNLGDNSPAMSRIGNARIGNALLAAINDPNNLADRWIPDAVISASAMHSDAVLRGLQHQRGMPVTACGIIERVAEHHARDESRGVERSDDARLLAELNTVEPHVIEAVISGFSAGTHDQQSSSIDTIVDLKLESIAARVPAASKAKLVRLASLWGSRRFAKATEQAVDDLLAQVHQSDLSVEQRVAAARQAVDLKPNDRRVAIKLLDEITAMTPEPVAIGLVESLENCRWEGLGSELIGRLSAMKPPAREAAMAQLLRRPAATLEMLDAAKKGRLVLSDLSLATRENLISHPDPKIRRSAKDLLAAGDELPRRDRFAVLKDYAWTARHRGDAQNGKQVFIKNCSQCHVHRELGYRLGPDLTGMAVLPRSELLVHILDPNRNVEANYRSCTIVTNDGMILRGMLSDETKTSIGLVTTDGKTNRILRDDVEELFISSQSIMPEGFEKSIGRTDMSDLLAFLVEKHQYVPIELAPYATAISSKGLFHNDGPDRFVFPDWTPKTFHGVPFQLTDPMGQMRRNIISLHSDSAPIPSRMPKSVTIPCGMAAKAIHLLSGVGGWSYPFIKEPSVSMTVRLHYRDKEIEDHPLINGVHFADYLQRNDVSGSQFAFEFEKGQQMRYLSIKPKRQDSIKQIEFIKGEDVSAPVVMAVTVETANDTSS</sequence>
<evidence type="ECO:0000256" key="1">
    <source>
        <dbReference type="ARBA" id="ARBA00022617"/>
    </source>
</evidence>
<dbReference type="Gene3D" id="1.10.760.10">
    <property type="entry name" value="Cytochrome c-like domain"/>
    <property type="match status" value="1"/>
</dbReference>
<dbReference type="InterPro" id="IPR016024">
    <property type="entry name" value="ARM-type_fold"/>
</dbReference>
<keyword evidence="1 4" id="KW-0349">Heme</keyword>
<accession>A0A5C5ZX70</accession>
<dbReference type="NCBIfam" id="TIGR02603">
    <property type="entry name" value="CxxCH_TIGR02603"/>
    <property type="match status" value="1"/>
</dbReference>
<dbReference type="PANTHER" id="PTHR33546">
    <property type="entry name" value="LARGE, MULTIFUNCTIONAL SECRETED PROTEIN-RELATED"/>
    <property type="match status" value="1"/>
</dbReference>
<evidence type="ECO:0000256" key="3">
    <source>
        <dbReference type="ARBA" id="ARBA00023004"/>
    </source>
</evidence>
<dbReference type="Gene3D" id="3.40.50.880">
    <property type="match status" value="1"/>
</dbReference>
<evidence type="ECO:0000313" key="7">
    <source>
        <dbReference type="Proteomes" id="UP000316213"/>
    </source>
</evidence>
<evidence type="ECO:0000256" key="4">
    <source>
        <dbReference type="PROSITE-ProRule" id="PRU00433"/>
    </source>
</evidence>
<dbReference type="NCBIfam" id="TIGR02604">
    <property type="entry name" value="Piru_Ver_Nterm"/>
    <property type="match status" value="1"/>
</dbReference>
<name>A0A5C5ZX70_9BACT</name>
<dbReference type="SUPFAM" id="SSF52317">
    <property type="entry name" value="Class I glutamine amidotransferase-like"/>
    <property type="match status" value="1"/>
</dbReference>
<dbReference type="Proteomes" id="UP000316213">
    <property type="component" value="Unassembled WGS sequence"/>
</dbReference>
<dbReference type="SUPFAM" id="SSF63829">
    <property type="entry name" value="Calcium-dependent phosphotriesterase"/>
    <property type="match status" value="1"/>
</dbReference>
<dbReference type="Pfam" id="PF06283">
    <property type="entry name" value="ThuA"/>
    <property type="match status" value="1"/>
</dbReference>
<feature type="domain" description="Cytochrome c" evidence="5">
    <location>
        <begin position="1159"/>
        <end position="1292"/>
    </location>
</feature>
<dbReference type="GO" id="GO:0020037">
    <property type="term" value="F:heme binding"/>
    <property type="evidence" value="ECO:0007669"/>
    <property type="project" value="InterPro"/>
</dbReference>
<proteinExistence type="predicted"/>
<dbReference type="InterPro" id="IPR036909">
    <property type="entry name" value="Cyt_c-like_dom_sf"/>
</dbReference>
<protein>
    <submittedName>
        <fullName evidence="6">Trehalose utilization</fullName>
    </submittedName>
</protein>
<dbReference type="InterPro" id="IPR013428">
    <property type="entry name" value="Membrane-bound_put_N"/>
</dbReference>
<reference evidence="6 7" key="1">
    <citation type="submission" date="2019-02" db="EMBL/GenBank/DDBJ databases">
        <title>Deep-cultivation of Planctomycetes and their phenomic and genomic characterization uncovers novel biology.</title>
        <authorList>
            <person name="Wiegand S."/>
            <person name="Jogler M."/>
            <person name="Boedeker C."/>
            <person name="Pinto D."/>
            <person name="Vollmers J."/>
            <person name="Rivas-Marin E."/>
            <person name="Kohn T."/>
            <person name="Peeters S.H."/>
            <person name="Heuer A."/>
            <person name="Rast P."/>
            <person name="Oberbeckmann S."/>
            <person name="Bunk B."/>
            <person name="Jeske O."/>
            <person name="Meyerdierks A."/>
            <person name="Storesund J.E."/>
            <person name="Kallscheuer N."/>
            <person name="Luecker S."/>
            <person name="Lage O.M."/>
            <person name="Pohl T."/>
            <person name="Merkel B.J."/>
            <person name="Hornburger P."/>
            <person name="Mueller R.-W."/>
            <person name="Bruemmer F."/>
            <person name="Labrenz M."/>
            <person name="Spormann A.M."/>
            <person name="Op Den Camp H."/>
            <person name="Overmann J."/>
            <person name="Amann R."/>
            <person name="Jetten M.S.M."/>
            <person name="Mascher T."/>
            <person name="Medema M.H."/>
            <person name="Devos D.P."/>
            <person name="Kaster A.-K."/>
            <person name="Ovreas L."/>
            <person name="Rohde M."/>
            <person name="Galperin M.Y."/>
            <person name="Jogler C."/>
        </authorList>
    </citation>
    <scope>NUCLEOTIDE SEQUENCE [LARGE SCALE GENOMIC DNA]</scope>
    <source>
        <strain evidence="6 7">Pla100</strain>
    </source>
</reference>
<dbReference type="PANTHER" id="PTHR33546:SF1">
    <property type="entry name" value="LARGE, MULTIFUNCTIONAL SECRETED PROTEIN"/>
    <property type="match status" value="1"/>
</dbReference>
<dbReference type="EMBL" id="SJPM01000012">
    <property type="protein sequence ID" value="TWT92214.1"/>
    <property type="molecule type" value="Genomic_DNA"/>
</dbReference>
<keyword evidence="7" id="KW-1185">Reference proteome</keyword>
<keyword evidence="3 4" id="KW-0408">Iron</keyword>
<dbReference type="InterPro" id="IPR055557">
    <property type="entry name" value="DUF7133"/>
</dbReference>
<organism evidence="6 7">
    <name type="scientific">Neorhodopirellula pilleata</name>
    <dbReference type="NCBI Taxonomy" id="2714738"/>
    <lineage>
        <taxon>Bacteria</taxon>
        <taxon>Pseudomonadati</taxon>
        <taxon>Planctomycetota</taxon>
        <taxon>Planctomycetia</taxon>
        <taxon>Pirellulales</taxon>
        <taxon>Pirellulaceae</taxon>
        <taxon>Neorhodopirellula</taxon>
    </lineage>
</organism>
<dbReference type="Pfam" id="PF23500">
    <property type="entry name" value="DUF7133"/>
    <property type="match status" value="1"/>
</dbReference>
<evidence type="ECO:0000313" key="6">
    <source>
        <dbReference type="EMBL" id="TWT92214.1"/>
    </source>
</evidence>
<dbReference type="SUPFAM" id="SSF46626">
    <property type="entry name" value="Cytochrome c"/>
    <property type="match status" value="1"/>
</dbReference>
<dbReference type="GO" id="GO:0009055">
    <property type="term" value="F:electron transfer activity"/>
    <property type="evidence" value="ECO:0007669"/>
    <property type="project" value="InterPro"/>
</dbReference>
<dbReference type="InterPro" id="IPR029010">
    <property type="entry name" value="ThuA-like"/>
</dbReference>
<keyword evidence="2 4" id="KW-0479">Metal-binding</keyword>
<dbReference type="RefSeq" id="WP_231603403.1">
    <property type="nucleotide sequence ID" value="NZ_SJPM01000012.1"/>
</dbReference>
<evidence type="ECO:0000256" key="2">
    <source>
        <dbReference type="ARBA" id="ARBA00022723"/>
    </source>
</evidence>